<feature type="domain" description="N-acetyltransferase" evidence="1">
    <location>
        <begin position="8"/>
        <end position="175"/>
    </location>
</feature>
<evidence type="ECO:0000313" key="3">
    <source>
        <dbReference type="EMBL" id="NUY98562.1"/>
    </source>
</evidence>
<organism evidence="3 6">
    <name type="scientific">Pantoea brenneri</name>
    <dbReference type="NCBI Taxonomy" id="472694"/>
    <lineage>
        <taxon>Bacteria</taxon>
        <taxon>Pseudomonadati</taxon>
        <taxon>Pseudomonadota</taxon>
        <taxon>Gammaproteobacteria</taxon>
        <taxon>Enterobacterales</taxon>
        <taxon>Erwiniaceae</taxon>
        <taxon>Pantoea</taxon>
    </lineage>
</organism>
<reference evidence="4 5" key="1">
    <citation type="submission" date="2019-10" db="EMBL/GenBank/DDBJ databases">
        <authorList>
            <person name="Karimi E."/>
        </authorList>
    </citation>
    <scope>NUCLEOTIDE SEQUENCE [LARGE SCALE GENOMIC DNA]</scope>
    <source>
        <strain evidence="4">Pantoea sp. 111</strain>
    </source>
</reference>
<dbReference type="Proteomes" id="UP000433737">
    <property type="component" value="Unassembled WGS sequence"/>
</dbReference>
<reference evidence="2 7" key="3">
    <citation type="submission" date="2024-04" db="EMBL/GenBank/DDBJ databases">
        <authorList>
            <person name="Suleimanova A.D."/>
            <person name="Pudova D.S."/>
            <person name="Shagimardanova E.I."/>
            <person name="Sharipova M.R."/>
        </authorList>
    </citation>
    <scope>NUCLEOTIDE SEQUENCE [LARGE SCALE GENOMIC DNA]</scope>
    <source>
        <strain evidence="2 7">3.1</strain>
    </source>
</reference>
<dbReference type="RefSeq" id="WP_031374779.1">
    <property type="nucleotide sequence ID" value="NZ_CAUQFK010000088.1"/>
</dbReference>
<evidence type="ECO:0000313" key="4">
    <source>
        <dbReference type="EMBL" id="VXB45620.1"/>
    </source>
</evidence>
<keyword evidence="7" id="KW-1185">Reference proteome</keyword>
<keyword evidence="3" id="KW-0808">Transferase</keyword>
<evidence type="ECO:0000313" key="5">
    <source>
        <dbReference type="Proteomes" id="UP000433737"/>
    </source>
</evidence>
<dbReference type="CDD" id="cd04301">
    <property type="entry name" value="NAT_SF"/>
    <property type="match status" value="1"/>
</dbReference>
<dbReference type="Pfam" id="PF13302">
    <property type="entry name" value="Acetyltransf_3"/>
    <property type="match status" value="1"/>
</dbReference>
<gene>
    <name evidence="2" type="ORF">AABB92_19560</name>
    <name evidence="3" type="ORF">HU668_19075</name>
    <name evidence="4" type="ORF">PANT111_140203</name>
</gene>
<proteinExistence type="predicted"/>
<dbReference type="AlphaFoldDB" id="A0A653QTK5"/>
<protein>
    <submittedName>
        <fullName evidence="3">GNAT family N-acetyltransferase</fullName>
    </submittedName>
    <submittedName>
        <fullName evidence="4">Ribosomal-protein-serine acetyltransferase</fullName>
    </submittedName>
</protein>
<sequence>MPQTAANIKLRPFTLNDIDAFTQAVNASLESLMPWMAWAHPNYQPHEAESWIRFTHWQRIKAQAEEFAIVDQHDRLLGGAGIRFARHPGDFSALGYWVRSDAQRQGIASQAVKALLTLGFSRPETRGIEILAAEENLASRAVAEKCGGEFIGCRYGLIVLESGAVNTAIYHFPRPDADELSSLVGH</sequence>
<comment type="caution">
    <text evidence="3">The sequence shown here is derived from an EMBL/GenBank/DDBJ whole genome shotgun (WGS) entry which is preliminary data.</text>
</comment>
<dbReference type="PROSITE" id="PS51186">
    <property type="entry name" value="GNAT"/>
    <property type="match status" value="1"/>
</dbReference>
<reference evidence="3 6" key="2">
    <citation type="submission" date="2020-05" db="EMBL/GenBank/DDBJ databases">
        <title>Whole Genome Sequences of Enterobacteriales Associated with the International Space Station.</title>
        <authorList>
            <person name="Bharadwaj A."/>
            <person name="Daudu R."/>
            <person name="Singh N."/>
            <person name="Wood J."/>
            <person name="Debieu M."/>
            <person name="Mason C."/>
            <person name="Wang C."/>
            <person name="Venkateswaran K."/>
        </authorList>
    </citation>
    <scope>NUCLEOTIDE SEQUENCE [LARGE SCALE GENOMIC DNA]</scope>
    <source>
        <strain evidence="3 6">IF5SW-B1</strain>
    </source>
</reference>
<dbReference type="SUPFAM" id="SSF55729">
    <property type="entry name" value="Acyl-CoA N-acyltransferases (Nat)"/>
    <property type="match status" value="1"/>
</dbReference>
<dbReference type="PANTHER" id="PTHR43441:SF2">
    <property type="entry name" value="FAMILY ACETYLTRANSFERASE, PUTATIVE (AFU_ORTHOLOGUE AFUA_7G00850)-RELATED"/>
    <property type="match status" value="1"/>
</dbReference>
<dbReference type="GO" id="GO:0008999">
    <property type="term" value="F:protein-N-terminal-alanine acetyltransferase activity"/>
    <property type="evidence" value="ECO:0007669"/>
    <property type="project" value="TreeGrafter"/>
</dbReference>
<evidence type="ECO:0000313" key="6">
    <source>
        <dbReference type="Proteomes" id="UP000566985"/>
    </source>
</evidence>
<dbReference type="Proteomes" id="UP000566985">
    <property type="component" value="Unassembled WGS sequence"/>
</dbReference>
<dbReference type="InterPro" id="IPR000182">
    <property type="entry name" value="GNAT_dom"/>
</dbReference>
<dbReference type="InterPro" id="IPR051908">
    <property type="entry name" value="Ribosomal_N-acetyltransferase"/>
</dbReference>
<dbReference type="InterPro" id="IPR016181">
    <property type="entry name" value="Acyl_CoA_acyltransferase"/>
</dbReference>
<name>A0A653QTK5_9GAMM</name>
<dbReference type="Proteomes" id="UP001468095">
    <property type="component" value="Unassembled WGS sequence"/>
</dbReference>
<evidence type="ECO:0000259" key="1">
    <source>
        <dbReference type="PROSITE" id="PS51186"/>
    </source>
</evidence>
<evidence type="ECO:0000313" key="7">
    <source>
        <dbReference type="Proteomes" id="UP001468095"/>
    </source>
</evidence>
<evidence type="ECO:0000313" key="2">
    <source>
        <dbReference type="EMBL" id="MEL7697846.1"/>
    </source>
</evidence>
<dbReference type="PANTHER" id="PTHR43441">
    <property type="entry name" value="RIBOSOMAL-PROTEIN-SERINE ACETYLTRANSFERASE"/>
    <property type="match status" value="1"/>
</dbReference>
<dbReference type="GeneID" id="57347269"/>
<dbReference type="Gene3D" id="3.40.630.30">
    <property type="match status" value="1"/>
</dbReference>
<dbReference type="EMBL" id="CABWMH010000006">
    <property type="protein sequence ID" value="VXB45620.1"/>
    <property type="molecule type" value="Genomic_DNA"/>
</dbReference>
<dbReference type="GO" id="GO:1990189">
    <property type="term" value="F:protein N-terminal-serine acetyltransferase activity"/>
    <property type="evidence" value="ECO:0007669"/>
    <property type="project" value="TreeGrafter"/>
</dbReference>
<dbReference type="EMBL" id="JBCGBG010000007">
    <property type="protein sequence ID" value="MEL7697846.1"/>
    <property type="molecule type" value="Genomic_DNA"/>
</dbReference>
<dbReference type="EMBL" id="JABWPM010000027">
    <property type="protein sequence ID" value="NUY98562.1"/>
    <property type="molecule type" value="Genomic_DNA"/>
</dbReference>
<accession>A0A653QTK5</accession>
<dbReference type="GO" id="GO:0005737">
    <property type="term" value="C:cytoplasm"/>
    <property type="evidence" value="ECO:0007669"/>
    <property type="project" value="TreeGrafter"/>
</dbReference>